<evidence type="ECO:0000313" key="1">
    <source>
        <dbReference type="EMBL" id="NBG95600.1"/>
    </source>
</evidence>
<proteinExistence type="predicted"/>
<gene>
    <name evidence="1" type="ORF">GTQ45_07615</name>
</gene>
<protein>
    <submittedName>
        <fullName evidence="1">Uncharacterized protein</fullName>
    </submittedName>
</protein>
<dbReference type="AlphaFoldDB" id="A0A845QBQ7"/>
<accession>A0A845QBQ7</accession>
<name>A0A845QBQ7_9HYPH</name>
<dbReference type="Proteomes" id="UP000470384">
    <property type="component" value="Unassembled WGS sequence"/>
</dbReference>
<evidence type="ECO:0000313" key="2">
    <source>
        <dbReference type="Proteomes" id="UP000470384"/>
    </source>
</evidence>
<keyword evidence="2" id="KW-1185">Reference proteome</keyword>
<reference evidence="1 2" key="1">
    <citation type="journal article" date="2016" name="Int. J. Syst. Evol. Microbiol.">
        <title>Pyruvatibacter mobilis gen. nov., sp. nov., a marine bacterium from the culture broth of Picochlorum sp. 122.</title>
        <authorList>
            <person name="Wang G."/>
            <person name="Tang M."/>
            <person name="Wu H."/>
            <person name="Dai S."/>
            <person name="Li T."/>
            <person name="Chen C."/>
            <person name="He H."/>
            <person name="Fan J."/>
            <person name="Xiang W."/>
            <person name="Li X."/>
        </authorList>
    </citation>
    <scope>NUCLEOTIDE SEQUENCE [LARGE SCALE GENOMIC DNA]</scope>
    <source>
        <strain evidence="1 2">GYP-11</strain>
    </source>
</reference>
<dbReference type="EMBL" id="WXYQ01000005">
    <property type="protein sequence ID" value="NBG95600.1"/>
    <property type="molecule type" value="Genomic_DNA"/>
</dbReference>
<organism evidence="1 2">
    <name type="scientific">Pyruvatibacter mobilis</name>
    <dbReference type="NCBI Taxonomy" id="1712261"/>
    <lineage>
        <taxon>Bacteria</taxon>
        <taxon>Pseudomonadati</taxon>
        <taxon>Pseudomonadota</taxon>
        <taxon>Alphaproteobacteria</taxon>
        <taxon>Hyphomicrobiales</taxon>
        <taxon>Parvibaculaceae</taxon>
        <taxon>Pyruvatibacter</taxon>
    </lineage>
</organism>
<comment type="caution">
    <text evidence="1">The sequence shown here is derived from an EMBL/GenBank/DDBJ whole genome shotgun (WGS) entry which is preliminary data.</text>
</comment>
<sequence>MFFHLADAFLCNDCAAGPGNSVPG</sequence>